<evidence type="ECO:0000256" key="4">
    <source>
        <dbReference type="ARBA" id="ARBA00022777"/>
    </source>
</evidence>
<dbReference type="InterPro" id="IPR013749">
    <property type="entry name" value="PM/HMP-P_kinase-1"/>
</dbReference>
<dbReference type="EMBL" id="JAGMWN010000011">
    <property type="protein sequence ID" value="MBP5858807.1"/>
    <property type="molecule type" value="Genomic_DNA"/>
</dbReference>
<dbReference type="GO" id="GO:0005524">
    <property type="term" value="F:ATP binding"/>
    <property type="evidence" value="ECO:0007669"/>
    <property type="project" value="UniProtKB-KW"/>
</dbReference>
<dbReference type="InterPro" id="IPR004625">
    <property type="entry name" value="PyrdxlKinase"/>
</dbReference>
<protein>
    <recommendedName>
        <fullName evidence="1">pyridoxal kinase</fullName>
        <ecNumber evidence="1">2.7.1.35</ecNumber>
    </recommendedName>
</protein>
<dbReference type="PANTHER" id="PTHR10534:SF2">
    <property type="entry name" value="PYRIDOXAL KINASE"/>
    <property type="match status" value="1"/>
</dbReference>
<dbReference type="GO" id="GO:0008478">
    <property type="term" value="F:pyridoxal kinase activity"/>
    <property type="evidence" value="ECO:0007669"/>
    <property type="project" value="UniProtKB-EC"/>
</dbReference>
<keyword evidence="5" id="KW-0067">ATP-binding</keyword>
<evidence type="ECO:0000256" key="3">
    <source>
        <dbReference type="ARBA" id="ARBA00022741"/>
    </source>
</evidence>
<keyword evidence="2 7" id="KW-0808">Transferase</keyword>
<dbReference type="Gene3D" id="3.40.1190.20">
    <property type="match status" value="1"/>
</dbReference>
<dbReference type="NCBIfam" id="TIGR00687">
    <property type="entry name" value="pyridox_kin"/>
    <property type="match status" value="1"/>
</dbReference>
<evidence type="ECO:0000256" key="5">
    <source>
        <dbReference type="ARBA" id="ARBA00022840"/>
    </source>
</evidence>
<name>A0A8J7V482_9PROT</name>
<evidence type="ECO:0000313" key="7">
    <source>
        <dbReference type="EMBL" id="MBP5858807.1"/>
    </source>
</evidence>
<gene>
    <name evidence="7" type="primary">pdxY</name>
    <name evidence="7" type="ORF">KAJ83_17445</name>
</gene>
<keyword evidence="3" id="KW-0547">Nucleotide-binding</keyword>
<dbReference type="Proteomes" id="UP000672602">
    <property type="component" value="Unassembled WGS sequence"/>
</dbReference>
<dbReference type="SUPFAM" id="SSF53613">
    <property type="entry name" value="Ribokinase-like"/>
    <property type="match status" value="1"/>
</dbReference>
<accession>A0A8J7V482</accession>
<dbReference type="GO" id="GO:0009443">
    <property type="term" value="P:pyridoxal 5'-phosphate salvage"/>
    <property type="evidence" value="ECO:0007669"/>
    <property type="project" value="InterPro"/>
</dbReference>
<dbReference type="InterPro" id="IPR029056">
    <property type="entry name" value="Ribokinase-like"/>
</dbReference>
<feature type="domain" description="Pyridoxamine kinase/Phosphomethylpyrimidine kinase" evidence="6">
    <location>
        <begin position="73"/>
        <end position="261"/>
    </location>
</feature>
<dbReference type="Pfam" id="PF08543">
    <property type="entry name" value="Phos_pyr_kin"/>
    <property type="match status" value="1"/>
</dbReference>
<evidence type="ECO:0000259" key="6">
    <source>
        <dbReference type="Pfam" id="PF08543"/>
    </source>
</evidence>
<evidence type="ECO:0000256" key="1">
    <source>
        <dbReference type="ARBA" id="ARBA00012104"/>
    </source>
</evidence>
<dbReference type="EC" id="2.7.1.35" evidence="1"/>
<comment type="caution">
    <text evidence="7">The sequence shown here is derived from an EMBL/GenBank/DDBJ whole genome shotgun (WGS) entry which is preliminary data.</text>
</comment>
<evidence type="ECO:0000256" key="2">
    <source>
        <dbReference type="ARBA" id="ARBA00022679"/>
    </source>
</evidence>
<dbReference type="RefSeq" id="WP_210683394.1">
    <property type="nucleotide sequence ID" value="NZ_JAGMWN010000011.1"/>
</dbReference>
<proteinExistence type="predicted"/>
<organism evidence="7 8">
    <name type="scientific">Marivibrio halodurans</name>
    <dbReference type="NCBI Taxonomy" id="2039722"/>
    <lineage>
        <taxon>Bacteria</taxon>
        <taxon>Pseudomonadati</taxon>
        <taxon>Pseudomonadota</taxon>
        <taxon>Alphaproteobacteria</taxon>
        <taxon>Rhodospirillales</taxon>
        <taxon>Rhodospirillaceae</taxon>
        <taxon>Marivibrio</taxon>
    </lineage>
</organism>
<dbReference type="NCBIfam" id="NF004398">
    <property type="entry name" value="PRK05756.1"/>
    <property type="match status" value="1"/>
</dbReference>
<keyword evidence="8" id="KW-1185">Reference proteome</keyword>
<dbReference type="CDD" id="cd01173">
    <property type="entry name" value="pyridoxal_pyridoxamine_kinase"/>
    <property type="match status" value="1"/>
</dbReference>
<sequence>MPILSIQSHVAYGHVGNAAAVFPLQRLGWDVWPVHTVLFSNHPGYGDFGGAVTPLTTVEAVLDGIAARGALSDCEAVLSGYVGQAALGRAILDSVARTRAANPGALYVCDPVMGDRDGGVYVSDDIPDFMRASAVPAADIVLPNHFELELLTGGRADTLEAAVKAARALRATGPRIVVVTSFERADAPPAVVEMLLATEQGTWLIETPRLAFPIAPNGAGDLIAALFTGHYLRLRDPVAALAEAVAAVYAVLDETSRLGRRELALVAAQAALADPPARFIPRRIA</sequence>
<evidence type="ECO:0000313" key="8">
    <source>
        <dbReference type="Proteomes" id="UP000672602"/>
    </source>
</evidence>
<dbReference type="PANTHER" id="PTHR10534">
    <property type="entry name" value="PYRIDOXAL KINASE"/>
    <property type="match status" value="1"/>
</dbReference>
<dbReference type="AlphaFoldDB" id="A0A8J7V482"/>
<reference evidence="7" key="1">
    <citation type="submission" date="2021-04" db="EMBL/GenBank/DDBJ databases">
        <authorList>
            <person name="Zhang D.-C."/>
        </authorList>
    </citation>
    <scope>NUCLEOTIDE SEQUENCE</scope>
    <source>
        <strain evidence="7">CGMCC 1.15697</strain>
    </source>
</reference>
<dbReference type="GO" id="GO:0005829">
    <property type="term" value="C:cytosol"/>
    <property type="evidence" value="ECO:0007669"/>
    <property type="project" value="TreeGrafter"/>
</dbReference>
<keyword evidence="4 7" id="KW-0418">Kinase</keyword>